<gene>
    <name evidence="2" type="ORF">O9K51_00754</name>
</gene>
<evidence type="ECO:0000313" key="2">
    <source>
        <dbReference type="EMBL" id="KAJ6445987.1"/>
    </source>
</evidence>
<feature type="compositionally biased region" description="Acidic residues" evidence="1">
    <location>
        <begin position="167"/>
        <end position="180"/>
    </location>
</feature>
<reference evidence="2" key="1">
    <citation type="submission" date="2023-01" db="EMBL/GenBank/DDBJ databases">
        <title>The growth and conidiation of Purpureocillium lavendulum are regulated by nitrogen source and histone H3K14 acetylation.</title>
        <authorList>
            <person name="Tang P."/>
            <person name="Han J."/>
            <person name="Zhang C."/>
            <person name="Tang P."/>
            <person name="Qi F."/>
            <person name="Zhang K."/>
            <person name="Liang L."/>
        </authorList>
    </citation>
    <scope>NUCLEOTIDE SEQUENCE</scope>
    <source>
        <strain evidence="2">YMF1.00683</strain>
    </source>
</reference>
<organism evidence="2 3">
    <name type="scientific">Purpureocillium lavendulum</name>
    <dbReference type="NCBI Taxonomy" id="1247861"/>
    <lineage>
        <taxon>Eukaryota</taxon>
        <taxon>Fungi</taxon>
        <taxon>Dikarya</taxon>
        <taxon>Ascomycota</taxon>
        <taxon>Pezizomycotina</taxon>
        <taxon>Sordariomycetes</taxon>
        <taxon>Hypocreomycetidae</taxon>
        <taxon>Hypocreales</taxon>
        <taxon>Ophiocordycipitaceae</taxon>
        <taxon>Purpureocillium</taxon>
    </lineage>
</organism>
<comment type="caution">
    <text evidence="2">The sequence shown here is derived from an EMBL/GenBank/DDBJ whole genome shotgun (WGS) entry which is preliminary data.</text>
</comment>
<dbReference type="AlphaFoldDB" id="A0AB34G3H8"/>
<sequence length="198" mass="22229">MPSASAKNSKRSRAQNTHSAEMETSLARVAKASPSCPWSGRACFSLDRLLTHRSSSQIRAEKASSHAKVSQDRVKKLEKCKRTTAARQKYYTIQRRKTSRSTNSRIIGNLERRKGIEDQMRSLCELWSSNIRTVEDVVMTGYDGRDDELAVAAANDDPHDVDMTAPMDDDEEVDEDEDSLMTDVGDAWPVTTDVEMEI</sequence>
<protein>
    <submittedName>
        <fullName evidence="2">M-phase inducer phosphatase</fullName>
    </submittedName>
</protein>
<proteinExistence type="predicted"/>
<feature type="compositionally biased region" description="Basic and acidic residues" evidence="1">
    <location>
        <begin position="59"/>
        <end position="79"/>
    </location>
</feature>
<dbReference type="Proteomes" id="UP001163105">
    <property type="component" value="Unassembled WGS sequence"/>
</dbReference>
<evidence type="ECO:0000256" key="1">
    <source>
        <dbReference type="SAM" id="MobiDB-lite"/>
    </source>
</evidence>
<feature type="region of interest" description="Disordered" evidence="1">
    <location>
        <begin position="57"/>
        <end position="79"/>
    </location>
</feature>
<accession>A0AB34G3H8</accession>
<feature type="region of interest" description="Disordered" evidence="1">
    <location>
        <begin position="158"/>
        <end position="180"/>
    </location>
</feature>
<name>A0AB34G3H8_9HYPO</name>
<dbReference type="EMBL" id="JAQHRD010000001">
    <property type="protein sequence ID" value="KAJ6445987.1"/>
    <property type="molecule type" value="Genomic_DNA"/>
</dbReference>
<keyword evidence="3" id="KW-1185">Reference proteome</keyword>
<evidence type="ECO:0000313" key="3">
    <source>
        <dbReference type="Proteomes" id="UP001163105"/>
    </source>
</evidence>
<feature type="region of interest" description="Disordered" evidence="1">
    <location>
        <begin position="1"/>
        <end position="36"/>
    </location>
</feature>